<accession>A0A0H5QKP0</accession>
<evidence type="ECO:0000313" key="1">
    <source>
        <dbReference type="EMBL" id="CRY96347.1"/>
    </source>
</evidence>
<proteinExistence type="predicted"/>
<dbReference type="EMBL" id="LN853646">
    <property type="protein sequence ID" value="CRY96347.1"/>
    <property type="molecule type" value="Genomic_DNA"/>
</dbReference>
<name>A0A0H5QKP0_9ZZZZ</name>
<reference evidence="1" key="1">
    <citation type="submission" date="2015-06" db="EMBL/GenBank/DDBJ databases">
        <authorList>
            <person name="Joergensen T."/>
        </authorList>
    </citation>
    <scope>NUCLEOTIDE SEQUENCE</scope>
    <source>
        <plasmid evidence="1">pRGFK1065</plasmid>
    </source>
</reference>
<dbReference type="AlphaFoldDB" id="A0A0H5QKP0"/>
<geneLocation type="plasmid" evidence="1">
    <name>pRGFK1065</name>
</geneLocation>
<organism evidence="1">
    <name type="scientific">uncultured prokaryote</name>
    <dbReference type="NCBI Taxonomy" id="198431"/>
    <lineage>
        <taxon>unclassified sequences</taxon>
        <taxon>environmental samples</taxon>
    </lineage>
</organism>
<sequence>MDFAPNVTPRYRVRYISAGIAHSWTFRAARGSNPGDVQNSVNTLLEALEAALLDVLPGDFHATAADYAVEDSDVFSIPLIPPTFNGGENAVSAYSPFQRITEATFKGRGNGSKGSFGIFGVFVNQSTAAGYGGNGRIDLGESPIWDAALAVLQGSTSLYTIANAPISWYNFITVKPNDHWVKKVRTLFP</sequence>
<protein>
    <submittedName>
        <fullName evidence="1">Uncharacterized protein</fullName>
    </submittedName>
</protein>
<keyword evidence="1" id="KW-0614">Plasmid</keyword>
<reference evidence="1" key="2">
    <citation type="submission" date="2015-07" db="EMBL/GenBank/DDBJ databases">
        <title>Plasmids, circular viruses and viroids from rat gut.</title>
        <authorList>
            <person name="Jorgensen T.J."/>
            <person name="Hansen M.A."/>
            <person name="Xu Z."/>
            <person name="Tabak M.A."/>
            <person name="Sorensen S.J."/>
            <person name="Hansen L.H."/>
        </authorList>
    </citation>
    <scope>NUCLEOTIDE SEQUENCE</scope>
    <source>
        <plasmid evidence="1">pRGFK1065</plasmid>
    </source>
</reference>